<dbReference type="GO" id="GO:0032259">
    <property type="term" value="P:methylation"/>
    <property type="evidence" value="ECO:0007669"/>
    <property type="project" value="UniProtKB-KW"/>
</dbReference>
<evidence type="ECO:0000256" key="2">
    <source>
        <dbReference type="ARBA" id="ARBA00022603"/>
    </source>
</evidence>
<dbReference type="AlphaFoldDB" id="A0A383AN27"/>
<feature type="domain" description="Methyltransferase small" evidence="6">
    <location>
        <begin position="82"/>
        <end position="173"/>
    </location>
</feature>
<evidence type="ECO:0000256" key="3">
    <source>
        <dbReference type="ARBA" id="ARBA00022679"/>
    </source>
</evidence>
<keyword evidence="3" id="KW-0808">Transferase</keyword>
<dbReference type="EC" id="2.1.1.297" evidence="1"/>
<dbReference type="NCBIfam" id="TIGR03534">
    <property type="entry name" value="RF_mod_PrmC"/>
    <property type="match status" value="1"/>
</dbReference>
<sequence length="250" mass="28750">ELELRVLLNKTSVIDKEIIFSNFELNSIDLKAFHQAIKRRANNEPISKIFNEKKFWKYSFFVNKNVLDPRPETELVIEKVIKYFPKKDEKLKILDICTGSGCLAISLAREYRNAKITATDISSDALKVAQINANKLCSDKEIQFVKCNLIKNIDTYDIIVSNPPYLSDLEYKKTTKEIQSYEPKIALIGGIDGLKFYRNIANFLTEILSSTSIVFIEIGNNQAKEVMKIFKSKKIKCLELAKDIQQLNRL</sequence>
<evidence type="ECO:0000256" key="1">
    <source>
        <dbReference type="ARBA" id="ARBA00012771"/>
    </source>
</evidence>
<dbReference type="CDD" id="cd02440">
    <property type="entry name" value="AdoMet_MTases"/>
    <property type="match status" value="1"/>
</dbReference>
<dbReference type="InterPro" id="IPR004556">
    <property type="entry name" value="HemK-like"/>
</dbReference>
<dbReference type="Pfam" id="PF05175">
    <property type="entry name" value="MTS"/>
    <property type="match status" value="1"/>
</dbReference>
<dbReference type="Gene3D" id="3.40.50.150">
    <property type="entry name" value="Vaccinia Virus protein VP39"/>
    <property type="match status" value="1"/>
</dbReference>
<feature type="non-terminal residue" evidence="7">
    <location>
        <position position="250"/>
    </location>
</feature>
<gene>
    <name evidence="7" type="ORF">METZ01_LOCUS461824</name>
</gene>
<dbReference type="EMBL" id="UINC01193376">
    <property type="protein sequence ID" value="SVE08970.1"/>
    <property type="molecule type" value="Genomic_DNA"/>
</dbReference>
<dbReference type="InterPro" id="IPR050320">
    <property type="entry name" value="N5-glutamine_MTase"/>
</dbReference>
<dbReference type="SUPFAM" id="SSF53335">
    <property type="entry name" value="S-adenosyl-L-methionine-dependent methyltransferases"/>
    <property type="match status" value="1"/>
</dbReference>
<dbReference type="PROSITE" id="PS00092">
    <property type="entry name" value="N6_MTASE"/>
    <property type="match status" value="1"/>
</dbReference>
<protein>
    <recommendedName>
        <fullName evidence="1">peptide chain release factor N(5)-glutamine methyltransferase</fullName>
        <ecNumber evidence="1">2.1.1.297</ecNumber>
    </recommendedName>
</protein>
<reference evidence="7" key="1">
    <citation type="submission" date="2018-05" db="EMBL/GenBank/DDBJ databases">
        <authorList>
            <person name="Lanie J.A."/>
            <person name="Ng W.-L."/>
            <person name="Kazmierczak K.M."/>
            <person name="Andrzejewski T.M."/>
            <person name="Davidsen T.M."/>
            <person name="Wayne K.J."/>
            <person name="Tettelin H."/>
            <person name="Glass J.I."/>
            <person name="Rusch D."/>
            <person name="Podicherti R."/>
            <person name="Tsui H.-C.T."/>
            <person name="Winkler M.E."/>
        </authorList>
    </citation>
    <scope>NUCLEOTIDE SEQUENCE</scope>
</reference>
<organism evidence="7">
    <name type="scientific">marine metagenome</name>
    <dbReference type="NCBI Taxonomy" id="408172"/>
    <lineage>
        <taxon>unclassified sequences</taxon>
        <taxon>metagenomes</taxon>
        <taxon>ecological metagenomes</taxon>
    </lineage>
</organism>
<dbReference type="PANTHER" id="PTHR18895:SF74">
    <property type="entry name" value="MTRF1L RELEASE FACTOR GLUTAMINE METHYLTRANSFERASE"/>
    <property type="match status" value="1"/>
</dbReference>
<accession>A0A383AN27</accession>
<dbReference type="InterPro" id="IPR029063">
    <property type="entry name" value="SAM-dependent_MTases_sf"/>
</dbReference>
<dbReference type="InterPro" id="IPR019874">
    <property type="entry name" value="RF_methyltr_PrmC"/>
</dbReference>
<keyword evidence="2" id="KW-0489">Methyltransferase</keyword>
<evidence type="ECO:0000259" key="6">
    <source>
        <dbReference type="Pfam" id="PF05175"/>
    </source>
</evidence>
<evidence type="ECO:0000313" key="7">
    <source>
        <dbReference type="EMBL" id="SVE08970.1"/>
    </source>
</evidence>
<keyword evidence="4" id="KW-0949">S-adenosyl-L-methionine</keyword>
<dbReference type="Gene3D" id="1.10.8.10">
    <property type="entry name" value="DNA helicase RuvA subunit, C-terminal domain"/>
    <property type="match status" value="1"/>
</dbReference>
<evidence type="ECO:0000256" key="4">
    <source>
        <dbReference type="ARBA" id="ARBA00022691"/>
    </source>
</evidence>
<dbReference type="NCBIfam" id="TIGR00536">
    <property type="entry name" value="hemK_fam"/>
    <property type="match status" value="1"/>
</dbReference>
<dbReference type="InterPro" id="IPR007848">
    <property type="entry name" value="Small_mtfrase_dom"/>
</dbReference>
<dbReference type="PANTHER" id="PTHR18895">
    <property type="entry name" value="HEMK METHYLTRANSFERASE"/>
    <property type="match status" value="1"/>
</dbReference>
<evidence type="ECO:0000256" key="5">
    <source>
        <dbReference type="ARBA" id="ARBA00048391"/>
    </source>
</evidence>
<dbReference type="InterPro" id="IPR002052">
    <property type="entry name" value="DNA_methylase_N6_adenine_CS"/>
</dbReference>
<feature type="non-terminal residue" evidence="7">
    <location>
        <position position="1"/>
    </location>
</feature>
<proteinExistence type="predicted"/>
<name>A0A383AN27_9ZZZZ</name>
<dbReference type="GO" id="GO:0003676">
    <property type="term" value="F:nucleic acid binding"/>
    <property type="evidence" value="ECO:0007669"/>
    <property type="project" value="InterPro"/>
</dbReference>
<dbReference type="GO" id="GO:0102559">
    <property type="term" value="F:peptide chain release factor N(5)-glutamine methyltransferase activity"/>
    <property type="evidence" value="ECO:0007669"/>
    <property type="project" value="UniProtKB-EC"/>
</dbReference>
<comment type="catalytic activity">
    <reaction evidence="5">
        <text>L-glutaminyl-[peptide chain release factor] + S-adenosyl-L-methionine = N(5)-methyl-L-glutaminyl-[peptide chain release factor] + S-adenosyl-L-homocysteine + H(+)</text>
        <dbReference type="Rhea" id="RHEA:42896"/>
        <dbReference type="Rhea" id="RHEA-COMP:10271"/>
        <dbReference type="Rhea" id="RHEA-COMP:10272"/>
        <dbReference type="ChEBI" id="CHEBI:15378"/>
        <dbReference type="ChEBI" id="CHEBI:30011"/>
        <dbReference type="ChEBI" id="CHEBI:57856"/>
        <dbReference type="ChEBI" id="CHEBI:59789"/>
        <dbReference type="ChEBI" id="CHEBI:61891"/>
        <dbReference type="EC" id="2.1.1.297"/>
    </reaction>
</comment>